<evidence type="ECO:0000256" key="1">
    <source>
        <dbReference type="ARBA" id="ARBA00023104"/>
    </source>
</evidence>
<dbReference type="InterPro" id="IPR005563">
    <property type="entry name" value="A_protein"/>
</dbReference>
<proteinExistence type="inferred from homology"/>
<keyword evidence="1" id="KW-1175">Viral attachment to host cell pilus</keyword>
<keyword evidence="1" id="KW-1161">Viral attachment to host cell</keyword>
<dbReference type="EMBL" id="KX883531">
    <property type="protein sequence ID" value="APG77131.1"/>
    <property type="molecule type" value="Genomic_RNA"/>
</dbReference>
<name>A0A1L3KIA1_9VIRU</name>
<accession>A0A1L3KIA1</accession>
<keyword evidence="1" id="KW-0946">Virion</keyword>
<organism evidence="3">
    <name type="scientific">Beihai levi-like virus 15</name>
    <dbReference type="NCBI Taxonomy" id="1922400"/>
    <lineage>
        <taxon>Viruses</taxon>
        <taxon>Riboviria</taxon>
    </lineage>
</organism>
<dbReference type="Pfam" id="PF03863">
    <property type="entry name" value="Phage_mat-A"/>
    <property type="match status" value="1"/>
</dbReference>
<evidence type="ECO:0000256" key="2">
    <source>
        <dbReference type="ARBA" id="ARBA00035110"/>
    </source>
</evidence>
<sequence>MAYFYYYPSDSDVRCIDSTNDSTLKINGKWVIPTNHYKNWEFQTPGLVVNPKNGAVYSPRLTGATPFGIPPTGGGYDANLKNKAIANLVNAKAQYGESLSEFKGTTKMVGEIGKRAAGGDLKNTKQALKVIAAGGKALAGSAAALKRGRMKEAAVLLGVSNKNFSDIGRDASGRYLELMFGILPLLEDMKTAHELFMHGVSAVKQPGMFVTTTASLKSKAQVTRTPLTLNGIEGTRVITTTMKRKVYMTYYSKGDDWINKLDRYGLGNPALIAYQATRMSFVLDWALPIGDFLQAFTSQRNSVFQHGHKSTFGEESHVFEEPVSKYPAYARMDRAPSAKGGAFAREVILDPSISIPRFQIPTGLGQAVTAMALVVQHSSR</sequence>
<keyword evidence="1" id="KW-1160">Virus entry into host cell</keyword>
<keyword evidence="1" id="KW-0945">Host-virus interaction</keyword>
<comment type="similarity">
    <text evidence="2">Belongs to the Leviviricetes maturation protein family.</text>
</comment>
<evidence type="ECO:0000313" key="3">
    <source>
        <dbReference type="EMBL" id="APG77131.1"/>
    </source>
</evidence>
<dbReference type="GO" id="GO:0039666">
    <property type="term" value="P:virion attachment to host cell pilus"/>
    <property type="evidence" value="ECO:0007669"/>
    <property type="project" value="UniProtKB-KW"/>
</dbReference>
<reference evidence="3" key="1">
    <citation type="journal article" date="2016" name="Nature">
        <title>Redefining the invertebrate RNA virosphere.</title>
        <authorList>
            <person name="Shi M."/>
            <person name="Lin X.D."/>
            <person name="Tian J.H."/>
            <person name="Chen L.J."/>
            <person name="Chen X."/>
            <person name="Li C.X."/>
            <person name="Qin X.C."/>
            <person name="Li J."/>
            <person name="Cao J.P."/>
            <person name="Eden J.S."/>
            <person name="Buchmann J."/>
            <person name="Wang W."/>
            <person name="Xu J."/>
            <person name="Holmes E.C."/>
            <person name="Zhang Y.Z."/>
        </authorList>
    </citation>
    <scope>NUCLEOTIDE SEQUENCE</scope>
    <source>
        <strain evidence="3">HOU158632</strain>
    </source>
</reference>
<protein>
    <submittedName>
        <fullName evidence="3">Uncharacterized protein</fullName>
    </submittedName>
</protein>